<keyword evidence="2" id="KW-1185">Reference proteome</keyword>
<dbReference type="AlphaFoldDB" id="A0AAD7EJ81"/>
<name>A0AAD7EJ81_9AGAR</name>
<sequence>MRFPGSGTRQSPRLANLVVLTAPLAHISHFFQIPDPFPALERLTMLLDSRDDMCWPFVSLIERVRESYALCPPTITAKIRRSLWVYPPSQSMEFMSAMGGKWIHGARNIAELKVKCSSGEWFSFAEADAGWIGTPTRQLLLSWFALFKSLRDITITTGKNEDLDETQMLAALVEFGELIGAALATVETIRFNQRMLFERYGRIRTE</sequence>
<evidence type="ECO:0000313" key="2">
    <source>
        <dbReference type="Proteomes" id="UP001218218"/>
    </source>
</evidence>
<gene>
    <name evidence="1" type="ORF">DFH08DRAFT_1022880</name>
</gene>
<reference evidence="1" key="1">
    <citation type="submission" date="2023-03" db="EMBL/GenBank/DDBJ databases">
        <title>Massive genome expansion in bonnet fungi (Mycena s.s.) driven by repeated elements and novel gene families across ecological guilds.</title>
        <authorList>
            <consortium name="Lawrence Berkeley National Laboratory"/>
            <person name="Harder C.B."/>
            <person name="Miyauchi S."/>
            <person name="Viragh M."/>
            <person name="Kuo A."/>
            <person name="Thoen E."/>
            <person name="Andreopoulos B."/>
            <person name="Lu D."/>
            <person name="Skrede I."/>
            <person name="Drula E."/>
            <person name="Henrissat B."/>
            <person name="Morin E."/>
            <person name="Kohler A."/>
            <person name="Barry K."/>
            <person name="LaButti K."/>
            <person name="Morin E."/>
            <person name="Salamov A."/>
            <person name="Lipzen A."/>
            <person name="Mereny Z."/>
            <person name="Hegedus B."/>
            <person name="Baldrian P."/>
            <person name="Stursova M."/>
            <person name="Weitz H."/>
            <person name="Taylor A."/>
            <person name="Grigoriev I.V."/>
            <person name="Nagy L.G."/>
            <person name="Martin F."/>
            <person name="Kauserud H."/>
        </authorList>
    </citation>
    <scope>NUCLEOTIDE SEQUENCE</scope>
    <source>
        <strain evidence="1">CBHHK002</strain>
    </source>
</reference>
<organism evidence="1 2">
    <name type="scientific">Mycena albidolilacea</name>
    <dbReference type="NCBI Taxonomy" id="1033008"/>
    <lineage>
        <taxon>Eukaryota</taxon>
        <taxon>Fungi</taxon>
        <taxon>Dikarya</taxon>
        <taxon>Basidiomycota</taxon>
        <taxon>Agaricomycotina</taxon>
        <taxon>Agaricomycetes</taxon>
        <taxon>Agaricomycetidae</taxon>
        <taxon>Agaricales</taxon>
        <taxon>Marasmiineae</taxon>
        <taxon>Mycenaceae</taxon>
        <taxon>Mycena</taxon>
    </lineage>
</organism>
<dbReference type="Proteomes" id="UP001218218">
    <property type="component" value="Unassembled WGS sequence"/>
</dbReference>
<evidence type="ECO:0000313" key="1">
    <source>
        <dbReference type="EMBL" id="KAJ7330554.1"/>
    </source>
</evidence>
<dbReference type="EMBL" id="JARIHO010000037">
    <property type="protein sequence ID" value="KAJ7330554.1"/>
    <property type="molecule type" value="Genomic_DNA"/>
</dbReference>
<proteinExistence type="predicted"/>
<accession>A0AAD7EJ81</accession>
<comment type="caution">
    <text evidence="1">The sequence shown here is derived from an EMBL/GenBank/DDBJ whole genome shotgun (WGS) entry which is preliminary data.</text>
</comment>
<protein>
    <submittedName>
        <fullName evidence="1">Uncharacterized protein</fullName>
    </submittedName>
</protein>